<name>A0A177CNH3_9PLEO</name>
<dbReference type="OrthoDB" id="5413827at2759"/>
<reference evidence="3 4" key="1">
    <citation type="submission" date="2016-05" db="EMBL/GenBank/DDBJ databases">
        <title>Comparative analysis of secretome profiles of manganese(II)-oxidizing ascomycete fungi.</title>
        <authorList>
            <consortium name="DOE Joint Genome Institute"/>
            <person name="Zeiner C.A."/>
            <person name="Purvine S.O."/>
            <person name="Zink E.M."/>
            <person name="Wu S."/>
            <person name="Pasa-Tolic L."/>
            <person name="Chaput D.L."/>
            <person name="Haridas S."/>
            <person name="Grigoriev I.V."/>
            <person name="Santelli C.M."/>
            <person name="Hansel C.M."/>
        </authorList>
    </citation>
    <scope>NUCLEOTIDE SEQUENCE [LARGE SCALE GENOMIC DNA]</scope>
    <source>
        <strain evidence="3 4">AP3s5-JAC2a</strain>
    </source>
</reference>
<organism evidence="3 4">
    <name type="scientific">Paraphaeosphaeria sporulosa</name>
    <dbReference type="NCBI Taxonomy" id="1460663"/>
    <lineage>
        <taxon>Eukaryota</taxon>
        <taxon>Fungi</taxon>
        <taxon>Dikarya</taxon>
        <taxon>Ascomycota</taxon>
        <taxon>Pezizomycotina</taxon>
        <taxon>Dothideomycetes</taxon>
        <taxon>Pleosporomycetidae</taxon>
        <taxon>Pleosporales</taxon>
        <taxon>Massarineae</taxon>
        <taxon>Didymosphaeriaceae</taxon>
        <taxon>Paraphaeosphaeria</taxon>
    </lineage>
</organism>
<dbReference type="Proteomes" id="UP000077069">
    <property type="component" value="Unassembled WGS sequence"/>
</dbReference>
<dbReference type="Pfam" id="PF24864">
    <property type="entry name" value="DUF7730"/>
    <property type="match status" value="1"/>
</dbReference>
<dbReference type="InParanoid" id="A0A177CNH3"/>
<feature type="region of interest" description="Disordered" evidence="1">
    <location>
        <begin position="1"/>
        <end position="26"/>
    </location>
</feature>
<evidence type="ECO:0000313" key="4">
    <source>
        <dbReference type="Proteomes" id="UP000077069"/>
    </source>
</evidence>
<evidence type="ECO:0000313" key="3">
    <source>
        <dbReference type="EMBL" id="OAG09063.1"/>
    </source>
</evidence>
<evidence type="ECO:0000256" key="1">
    <source>
        <dbReference type="SAM" id="MobiDB-lite"/>
    </source>
</evidence>
<feature type="domain" description="DUF7730" evidence="2">
    <location>
        <begin position="50"/>
        <end position="166"/>
    </location>
</feature>
<feature type="compositionally biased region" description="Basic residues" evidence="1">
    <location>
        <begin position="13"/>
        <end position="23"/>
    </location>
</feature>
<keyword evidence="4" id="KW-1185">Reference proteome</keyword>
<proteinExistence type="predicted"/>
<dbReference type="PANTHER" id="PTHR38790:SF4">
    <property type="entry name" value="2EXR DOMAIN-CONTAINING PROTEIN"/>
    <property type="match status" value="1"/>
</dbReference>
<sequence>MAKARATNDGRVRVTKRKSRKQAPKSMSGLLDVSVLEDVTDIAELTHRNSTESPLLRVPPEIRNRIWKHAVGGLEIHITGVGVLVSAQLSYGTRPIGSRGYLLKHPRVASHMHQVSRQAYFEVAPFIYTLNTFSFDYVGVMDRWIKNRAFGQMQFVTSINIPSQYYGLYIQGFRRTFRKKFPNIKRIGIGHYSVLVRRRMGETIEETKDRIVKQVHEREGDGVVVECPDSGTGRAGTRDWTVAFNRPHVVGWSMDIAMVKFGVRGSVGA</sequence>
<dbReference type="EMBL" id="KV441550">
    <property type="protein sequence ID" value="OAG09063.1"/>
    <property type="molecule type" value="Genomic_DNA"/>
</dbReference>
<dbReference type="PANTHER" id="PTHR38790">
    <property type="entry name" value="2EXR DOMAIN-CONTAINING PROTEIN-RELATED"/>
    <property type="match status" value="1"/>
</dbReference>
<protein>
    <recommendedName>
        <fullName evidence="2">DUF7730 domain-containing protein</fullName>
    </recommendedName>
</protein>
<feature type="compositionally biased region" description="Basic and acidic residues" evidence="1">
    <location>
        <begin position="1"/>
        <end position="12"/>
    </location>
</feature>
<dbReference type="GeneID" id="28765377"/>
<gene>
    <name evidence="3" type="ORF">CC84DRAFT_1204243</name>
</gene>
<evidence type="ECO:0000259" key="2">
    <source>
        <dbReference type="Pfam" id="PF24864"/>
    </source>
</evidence>
<accession>A0A177CNH3</accession>
<dbReference type="RefSeq" id="XP_018039428.1">
    <property type="nucleotide sequence ID" value="XM_018181891.1"/>
</dbReference>
<dbReference type="AlphaFoldDB" id="A0A177CNH3"/>
<dbReference type="InterPro" id="IPR056632">
    <property type="entry name" value="DUF7730"/>
</dbReference>